<dbReference type="PANTHER" id="PTHR24193">
    <property type="entry name" value="ANKYRIN REPEAT PROTEIN"/>
    <property type="match status" value="1"/>
</dbReference>
<dbReference type="RefSeq" id="WP_013918010.1">
    <property type="nucleotide sequence ID" value="NC_015690.1"/>
</dbReference>
<proteinExistence type="predicted"/>
<dbReference type="InterPro" id="IPR002110">
    <property type="entry name" value="Ankyrin_rpt"/>
</dbReference>
<dbReference type="EMBL" id="CP002869">
    <property type="protein sequence ID" value="AEI42856.1"/>
    <property type="molecule type" value="Genomic_DNA"/>
</dbReference>
<dbReference type="SMART" id="SM00248">
    <property type="entry name" value="ANK"/>
    <property type="match status" value="4"/>
</dbReference>
<dbReference type="PROSITE" id="PS50297">
    <property type="entry name" value="ANK_REP_REGION"/>
    <property type="match status" value="2"/>
</dbReference>
<dbReference type="Gene3D" id="1.25.40.20">
    <property type="entry name" value="Ankyrin repeat-containing domain"/>
    <property type="match status" value="1"/>
</dbReference>
<dbReference type="HOGENOM" id="CLU_044830_0_0_9"/>
<gene>
    <name evidence="4" type="ordered locus">KNP414_04324</name>
</gene>
<reference evidence="5" key="1">
    <citation type="submission" date="2011-06" db="EMBL/GenBank/DDBJ databases">
        <title>Complete genome sequence of Paenibacillus mucilaginosus KNP414.</title>
        <authorList>
            <person name="Wang J."/>
            <person name="Hu S."/>
            <person name="Hu X."/>
            <person name="Zhang B."/>
            <person name="Dong D."/>
            <person name="Zhang S."/>
            <person name="Zhao K."/>
            <person name="Wu D."/>
        </authorList>
    </citation>
    <scope>NUCLEOTIDE SEQUENCE [LARGE SCALE GENOMIC DNA]</scope>
    <source>
        <strain evidence="5">KNP414</strain>
    </source>
</reference>
<keyword evidence="1" id="KW-0677">Repeat</keyword>
<dbReference type="Proteomes" id="UP000006620">
    <property type="component" value="Chromosome"/>
</dbReference>
<organism evidence="4 5">
    <name type="scientific">Paenibacillus mucilaginosus (strain KNP414)</name>
    <dbReference type="NCBI Taxonomy" id="1036673"/>
    <lineage>
        <taxon>Bacteria</taxon>
        <taxon>Bacillati</taxon>
        <taxon>Bacillota</taxon>
        <taxon>Bacilli</taxon>
        <taxon>Bacillales</taxon>
        <taxon>Paenibacillaceae</taxon>
        <taxon>Paenibacillus</taxon>
    </lineage>
</organism>
<feature type="repeat" description="ANK" evidence="3">
    <location>
        <begin position="168"/>
        <end position="200"/>
    </location>
</feature>
<reference evidence="4 5" key="2">
    <citation type="journal article" date="2013" name="Genome Announc.">
        <title>Genome Sequence of Growth-Improving Paenibacillus mucilaginosus Strain KNP414.</title>
        <authorList>
            <person name="Lu J.J."/>
            <person name="Wang J.F."/>
            <person name="Hu X.F."/>
        </authorList>
    </citation>
    <scope>NUCLEOTIDE SEQUENCE [LARGE SCALE GENOMIC DNA]</scope>
    <source>
        <strain evidence="4 5">KNP414</strain>
    </source>
</reference>
<evidence type="ECO:0000313" key="4">
    <source>
        <dbReference type="EMBL" id="AEI42856.1"/>
    </source>
</evidence>
<keyword evidence="2 3" id="KW-0040">ANK repeat</keyword>
<dbReference type="Pfam" id="PF12796">
    <property type="entry name" value="Ank_2"/>
    <property type="match status" value="1"/>
</dbReference>
<dbReference type="KEGG" id="pms:KNP414_04324"/>
<dbReference type="InterPro" id="IPR036770">
    <property type="entry name" value="Ankyrin_rpt-contain_sf"/>
</dbReference>
<evidence type="ECO:0000256" key="2">
    <source>
        <dbReference type="ARBA" id="ARBA00023043"/>
    </source>
</evidence>
<dbReference type="Pfam" id="PF13637">
    <property type="entry name" value="Ank_4"/>
    <property type="match status" value="1"/>
</dbReference>
<name>F8FJK6_PAEMK</name>
<feature type="repeat" description="ANK" evidence="3">
    <location>
        <begin position="130"/>
        <end position="162"/>
    </location>
</feature>
<accession>F8FJK6</accession>
<dbReference type="PROSITE" id="PS50088">
    <property type="entry name" value="ANK_REPEAT"/>
    <property type="match status" value="2"/>
</dbReference>
<dbReference type="AlphaFoldDB" id="F8FJK6"/>
<dbReference type="PATRIC" id="fig|1036673.3.peg.3975"/>
<dbReference type="SUPFAM" id="SSF48403">
    <property type="entry name" value="Ankyrin repeat"/>
    <property type="match status" value="1"/>
</dbReference>
<dbReference type="GO" id="GO:0000976">
    <property type="term" value="F:transcription cis-regulatory region binding"/>
    <property type="evidence" value="ECO:0007669"/>
    <property type="project" value="TreeGrafter"/>
</dbReference>
<sequence>MKDFLEEVQKYSKEGNYSKFMDTLEKYKYPPGSVLPFQVLGKALEYNRISWASDILDSYSIDSINDREEPVITKAARYGNRAIFEKLLTHGADLHALNHVKTSALWRALAFKNYKGVRALIELGFDLKSNGGAALRTASGDGKFEMVRLFVEHGADVNFNGPDQVFPYCTTPVQMAANGNHFEIVKYLVEHGADVTIKDKYGNRAFLEAKRHKNTEMMEYIKQFEPSIWHEADKRAAELKKMGLPSDIIKWLGTENRRIDLPETCPAQYIEFETIFDVKPIEWQGRVFLDLTKDVEGYNSTGFVIWIPDQKCLGSLDVEHEELYTYGGMKWNKFIKNLPIIVDIVLDGLPVDELFK</sequence>
<dbReference type="InterPro" id="IPR050663">
    <property type="entry name" value="Ankyrin-SOCS_Box"/>
</dbReference>
<evidence type="ECO:0000313" key="5">
    <source>
        <dbReference type="Proteomes" id="UP000006620"/>
    </source>
</evidence>
<protein>
    <submittedName>
        <fullName evidence="4">Uncharacterized protein</fullName>
    </submittedName>
</protein>
<dbReference type="GO" id="GO:0045944">
    <property type="term" value="P:positive regulation of transcription by RNA polymerase II"/>
    <property type="evidence" value="ECO:0007669"/>
    <property type="project" value="TreeGrafter"/>
</dbReference>
<evidence type="ECO:0000256" key="1">
    <source>
        <dbReference type="ARBA" id="ARBA00022737"/>
    </source>
</evidence>
<evidence type="ECO:0000256" key="3">
    <source>
        <dbReference type="PROSITE-ProRule" id="PRU00023"/>
    </source>
</evidence>
<dbReference type="PANTHER" id="PTHR24193:SF121">
    <property type="entry name" value="ADA2A-CONTAINING COMPLEX COMPONENT 3, ISOFORM D"/>
    <property type="match status" value="1"/>
</dbReference>